<protein>
    <submittedName>
        <fullName evidence="8">Site-specific recombinase XerD</fullName>
    </submittedName>
</protein>
<organism evidence="8 9">
    <name type="scientific">Prevotella heparinolytica</name>
    <dbReference type="NCBI Taxonomy" id="28113"/>
    <lineage>
        <taxon>Bacteria</taxon>
        <taxon>Pseudomonadati</taxon>
        <taxon>Bacteroidota</taxon>
        <taxon>Bacteroidia</taxon>
        <taxon>Bacteroidales</taxon>
        <taxon>Bacteroidaceae</taxon>
        <taxon>Bacteroides</taxon>
    </lineage>
</organism>
<dbReference type="PROSITE" id="PS51898">
    <property type="entry name" value="TYR_RECOMBINASE"/>
    <property type="match status" value="1"/>
</dbReference>
<feature type="domain" description="Core-binding (CB)" evidence="7">
    <location>
        <begin position="27"/>
        <end position="119"/>
    </location>
</feature>
<dbReference type="Pfam" id="PF13102">
    <property type="entry name" value="Phage_int_SAM_5"/>
    <property type="match status" value="1"/>
</dbReference>
<dbReference type="GO" id="GO:0015074">
    <property type="term" value="P:DNA integration"/>
    <property type="evidence" value="ECO:0007669"/>
    <property type="project" value="UniProtKB-KW"/>
</dbReference>
<keyword evidence="4" id="KW-0233">DNA recombination</keyword>
<gene>
    <name evidence="8" type="ORF">EV202_1013</name>
</gene>
<feature type="domain" description="Tyr recombinase" evidence="6">
    <location>
        <begin position="140"/>
        <end position="336"/>
    </location>
</feature>
<evidence type="ECO:0000259" key="7">
    <source>
        <dbReference type="PROSITE" id="PS51900"/>
    </source>
</evidence>
<keyword evidence="2" id="KW-0229">DNA integration</keyword>
<dbReference type="Gene3D" id="1.10.150.130">
    <property type="match status" value="1"/>
</dbReference>
<dbReference type="InterPro" id="IPR013762">
    <property type="entry name" value="Integrase-like_cat_sf"/>
</dbReference>
<dbReference type="CDD" id="cd01185">
    <property type="entry name" value="INTN1_C_like"/>
    <property type="match status" value="1"/>
</dbReference>
<evidence type="ECO:0000256" key="3">
    <source>
        <dbReference type="ARBA" id="ARBA00023125"/>
    </source>
</evidence>
<evidence type="ECO:0000313" key="8">
    <source>
        <dbReference type="EMBL" id="TCO96234.1"/>
    </source>
</evidence>
<keyword evidence="3 5" id="KW-0238">DNA-binding</keyword>
<dbReference type="Pfam" id="PF00589">
    <property type="entry name" value="Phage_integrase"/>
    <property type="match status" value="1"/>
</dbReference>
<evidence type="ECO:0000256" key="1">
    <source>
        <dbReference type="ARBA" id="ARBA00008857"/>
    </source>
</evidence>
<dbReference type="PANTHER" id="PTHR30349:SF64">
    <property type="entry name" value="PROPHAGE INTEGRASE INTD-RELATED"/>
    <property type="match status" value="1"/>
</dbReference>
<name>A0A4R2LVF6_9BACE</name>
<accession>A0A4R2LVF6</accession>
<evidence type="ECO:0000256" key="5">
    <source>
        <dbReference type="PROSITE-ProRule" id="PRU01248"/>
    </source>
</evidence>
<evidence type="ECO:0000313" key="9">
    <source>
        <dbReference type="Proteomes" id="UP000295600"/>
    </source>
</evidence>
<comment type="caution">
    <text evidence="8">The sequence shown here is derived from an EMBL/GenBank/DDBJ whole genome shotgun (WGS) entry which is preliminary data.</text>
</comment>
<dbReference type="InterPro" id="IPR050090">
    <property type="entry name" value="Tyrosine_recombinase_XerCD"/>
</dbReference>
<dbReference type="Proteomes" id="UP000295600">
    <property type="component" value="Unassembled WGS sequence"/>
</dbReference>
<dbReference type="EMBL" id="SLXB01000001">
    <property type="protein sequence ID" value="TCO96234.1"/>
    <property type="molecule type" value="Genomic_DNA"/>
</dbReference>
<dbReference type="SUPFAM" id="SSF56349">
    <property type="entry name" value="DNA breaking-rejoining enzymes"/>
    <property type="match status" value="1"/>
</dbReference>
<dbReference type="GO" id="GO:0003677">
    <property type="term" value="F:DNA binding"/>
    <property type="evidence" value="ECO:0007669"/>
    <property type="project" value="UniProtKB-UniRule"/>
</dbReference>
<dbReference type="PANTHER" id="PTHR30349">
    <property type="entry name" value="PHAGE INTEGRASE-RELATED"/>
    <property type="match status" value="1"/>
</dbReference>
<evidence type="ECO:0000256" key="2">
    <source>
        <dbReference type="ARBA" id="ARBA00022908"/>
    </source>
</evidence>
<dbReference type="InterPro" id="IPR025269">
    <property type="entry name" value="SAM-like_dom"/>
</dbReference>
<dbReference type="GO" id="GO:0006310">
    <property type="term" value="P:DNA recombination"/>
    <property type="evidence" value="ECO:0007669"/>
    <property type="project" value="UniProtKB-KW"/>
</dbReference>
<sequence>MFNILSYFRRADGLRRVSSAGKREKEKKVRNVSKERSTVLTLSVFINVAMKGLSRSTADNYRTAVRSFVRFNGGRDLPLSALDADTVRAYERWLRERGVCPNTSSCYLRSLRAIYNKAAAKRLVKDRTPFKGVFTGNERTVKRSIGAEEMRRLVLSSFPPPCGGGKGKGAAPAPGASALDLFLFSFYAMGMPFTDLAHLRKRQVKDGVLTYRRCKTGRQVRVKLEKCMLDILGKYKAEGTDYLFPILYKVKDGRICPVSYPCALNRYNRSLKLLARQAGIAVNLTSYVARHSWASIAYEQGVDLPVISKALGHTDTKTTLIYIEGIKDERLAEANRGLLERIGA</sequence>
<evidence type="ECO:0000259" key="6">
    <source>
        <dbReference type="PROSITE" id="PS51898"/>
    </source>
</evidence>
<dbReference type="PROSITE" id="PS51900">
    <property type="entry name" value="CB"/>
    <property type="match status" value="1"/>
</dbReference>
<dbReference type="InterPro" id="IPR010998">
    <property type="entry name" value="Integrase_recombinase_N"/>
</dbReference>
<dbReference type="InterPro" id="IPR002104">
    <property type="entry name" value="Integrase_catalytic"/>
</dbReference>
<dbReference type="InterPro" id="IPR044068">
    <property type="entry name" value="CB"/>
</dbReference>
<reference evidence="8 9" key="1">
    <citation type="submission" date="2019-03" db="EMBL/GenBank/DDBJ databases">
        <title>Genomic Encyclopedia of Type Strains, Phase IV (KMG-IV): sequencing the most valuable type-strain genomes for metagenomic binning, comparative biology and taxonomic classification.</title>
        <authorList>
            <person name="Goeker M."/>
        </authorList>
    </citation>
    <scope>NUCLEOTIDE SEQUENCE [LARGE SCALE GENOMIC DNA]</scope>
    <source>
        <strain evidence="8 9">DSM 23917</strain>
    </source>
</reference>
<proteinExistence type="inferred from homology"/>
<dbReference type="RefSeq" id="WP_165899380.1">
    <property type="nucleotide sequence ID" value="NZ_SLXB01000001.1"/>
</dbReference>
<dbReference type="AlphaFoldDB" id="A0A4R2LVF6"/>
<comment type="similarity">
    <text evidence="1">Belongs to the 'phage' integrase family.</text>
</comment>
<dbReference type="InterPro" id="IPR011010">
    <property type="entry name" value="DNA_brk_join_enz"/>
</dbReference>
<evidence type="ECO:0000256" key="4">
    <source>
        <dbReference type="ARBA" id="ARBA00023172"/>
    </source>
</evidence>
<dbReference type="Gene3D" id="1.10.443.10">
    <property type="entry name" value="Intergrase catalytic core"/>
    <property type="match status" value="1"/>
</dbReference>